<dbReference type="InterPro" id="IPR009604">
    <property type="entry name" value="LsmAD_domain"/>
</dbReference>
<dbReference type="STRING" id="121224.E0VHN6"/>
<reference evidence="5" key="2">
    <citation type="submission" date="2007-04" db="EMBL/GenBank/DDBJ databases">
        <title>The genome of the human body louse.</title>
        <authorList>
            <consortium name="The Human Body Louse Genome Consortium"/>
            <person name="Kirkness E."/>
            <person name="Walenz B."/>
            <person name="Hass B."/>
            <person name="Bruggner R."/>
            <person name="Strausberg R."/>
        </authorList>
    </citation>
    <scope>NUCLEOTIDE SEQUENCE</scope>
    <source>
        <strain evidence="5">USDA</strain>
    </source>
</reference>
<feature type="region of interest" description="Disordered" evidence="2">
    <location>
        <begin position="828"/>
        <end position="864"/>
    </location>
</feature>
<feature type="compositionally biased region" description="Basic and acidic residues" evidence="2">
    <location>
        <begin position="613"/>
        <end position="644"/>
    </location>
</feature>
<keyword evidence="3" id="KW-0812">Transmembrane</keyword>
<feature type="region of interest" description="Disordered" evidence="2">
    <location>
        <begin position="424"/>
        <end position="464"/>
    </location>
</feature>
<dbReference type="HOGENOM" id="CLU_311055_0_0_1"/>
<reference evidence="6" key="3">
    <citation type="submission" date="2021-02" db="UniProtKB">
        <authorList>
            <consortium name="EnsemblMetazoa"/>
        </authorList>
    </citation>
    <scope>IDENTIFICATION</scope>
    <source>
        <strain evidence="6">USDA</strain>
    </source>
</reference>
<feature type="domain" description="LsmAD" evidence="4">
    <location>
        <begin position="139"/>
        <end position="205"/>
    </location>
</feature>
<dbReference type="SMART" id="SM01272">
    <property type="entry name" value="LsmAD"/>
    <property type="match status" value="1"/>
</dbReference>
<dbReference type="PANTHER" id="PTHR12854:SF7">
    <property type="entry name" value="ATAXIN-2 HOMOLOG"/>
    <property type="match status" value="1"/>
</dbReference>
<feature type="compositionally biased region" description="Polar residues" evidence="2">
    <location>
        <begin position="505"/>
        <end position="515"/>
    </location>
</feature>
<evidence type="ECO:0000313" key="6">
    <source>
        <dbReference type="EnsemblMetazoa" id="PHUM213790-PA"/>
    </source>
</evidence>
<evidence type="ECO:0000256" key="2">
    <source>
        <dbReference type="SAM" id="MobiDB-lite"/>
    </source>
</evidence>
<dbReference type="Proteomes" id="UP000009046">
    <property type="component" value="Unassembled WGS sequence"/>
</dbReference>
<feature type="region of interest" description="Disordered" evidence="2">
    <location>
        <begin position="292"/>
        <end position="327"/>
    </location>
</feature>
<keyword evidence="7" id="KW-1185">Reference proteome</keyword>
<accession>E0VHN6</accession>
<feature type="compositionally biased region" description="Polar residues" evidence="2">
    <location>
        <begin position="525"/>
        <end position="537"/>
    </location>
</feature>
<feature type="transmembrane region" description="Helical" evidence="3">
    <location>
        <begin position="239"/>
        <end position="265"/>
    </location>
</feature>
<reference evidence="5" key="1">
    <citation type="submission" date="2007-04" db="EMBL/GenBank/DDBJ databases">
        <title>Annotation of Pediculus humanus corporis strain USDA.</title>
        <authorList>
            <person name="Kirkness E."/>
            <person name="Hannick L."/>
            <person name="Hass B."/>
            <person name="Bruggner R."/>
            <person name="Lawson D."/>
            <person name="Bidwell S."/>
            <person name="Joardar V."/>
            <person name="Caler E."/>
            <person name="Walenz B."/>
            <person name="Inman J."/>
            <person name="Schobel S."/>
            <person name="Galinsky K."/>
            <person name="Amedeo P."/>
            <person name="Strausberg R."/>
        </authorList>
    </citation>
    <scope>NUCLEOTIDE SEQUENCE</scope>
    <source>
        <strain evidence="5">USDA</strain>
    </source>
</reference>
<feature type="region of interest" description="Disordered" evidence="2">
    <location>
        <begin position="479"/>
        <end position="541"/>
    </location>
</feature>
<feature type="region of interest" description="Disordered" evidence="2">
    <location>
        <begin position="554"/>
        <end position="727"/>
    </location>
</feature>
<evidence type="ECO:0000313" key="5">
    <source>
        <dbReference type="EMBL" id="EEB12922.1"/>
    </source>
</evidence>
<dbReference type="CTD" id="8237465"/>
<dbReference type="GO" id="GO:0034063">
    <property type="term" value="P:stress granule assembly"/>
    <property type="evidence" value="ECO:0007669"/>
    <property type="project" value="TreeGrafter"/>
</dbReference>
<dbReference type="Pfam" id="PF06741">
    <property type="entry name" value="LsmAD"/>
    <property type="match status" value="1"/>
</dbReference>
<dbReference type="InterPro" id="IPR045117">
    <property type="entry name" value="ATXN2-like"/>
</dbReference>
<feature type="compositionally biased region" description="Low complexity" evidence="2">
    <location>
        <begin position="831"/>
        <end position="843"/>
    </location>
</feature>
<dbReference type="EMBL" id="AAZO01002458">
    <property type="status" value="NOT_ANNOTATED_CDS"/>
    <property type="molecule type" value="Genomic_DNA"/>
</dbReference>
<dbReference type="InterPro" id="IPR009818">
    <property type="entry name" value="PAM2_motif"/>
</dbReference>
<name>E0VHN6_PEDHC</name>
<evidence type="ECO:0000259" key="4">
    <source>
        <dbReference type="SMART" id="SM01272"/>
    </source>
</evidence>
<dbReference type="InParanoid" id="E0VHN6"/>
<evidence type="ECO:0000313" key="7">
    <source>
        <dbReference type="Proteomes" id="UP000009046"/>
    </source>
</evidence>
<evidence type="ECO:0000256" key="3">
    <source>
        <dbReference type="SAM" id="Phobius"/>
    </source>
</evidence>
<dbReference type="GeneID" id="8237465"/>
<dbReference type="KEGG" id="phu:Phum_PHUM213790"/>
<feature type="compositionally biased region" description="Low complexity" evidence="2">
    <location>
        <begin position="451"/>
        <end position="464"/>
    </location>
</feature>
<dbReference type="OrthoDB" id="2275718at2759"/>
<dbReference type="OMA" id="MRVYQDQ"/>
<organism>
    <name type="scientific">Pediculus humanus subsp. corporis</name>
    <name type="common">Body louse</name>
    <dbReference type="NCBI Taxonomy" id="121224"/>
    <lineage>
        <taxon>Eukaryota</taxon>
        <taxon>Metazoa</taxon>
        <taxon>Ecdysozoa</taxon>
        <taxon>Arthropoda</taxon>
        <taxon>Hexapoda</taxon>
        <taxon>Insecta</taxon>
        <taxon>Pterygota</taxon>
        <taxon>Neoptera</taxon>
        <taxon>Paraneoptera</taxon>
        <taxon>Psocodea</taxon>
        <taxon>Troctomorpha</taxon>
        <taxon>Phthiraptera</taxon>
        <taxon>Anoplura</taxon>
        <taxon>Pediculidae</taxon>
        <taxon>Pediculus</taxon>
    </lineage>
</organism>
<dbReference type="EnsemblMetazoa" id="PHUM213790-RA">
    <property type="protein sequence ID" value="PHUM213790-PA"/>
    <property type="gene ID" value="PHUM213790"/>
</dbReference>
<dbReference type="PANTHER" id="PTHR12854">
    <property type="entry name" value="ATAXIN 2-RELATED"/>
    <property type="match status" value="1"/>
</dbReference>
<dbReference type="VEuPathDB" id="VectorBase:PHUM213790"/>
<feature type="region of interest" description="Disordered" evidence="2">
    <location>
        <begin position="210"/>
        <end position="237"/>
    </location>
</feature>
<feature type="compositionally biased region" description="Pro residues" evidence="2">
    <location>
        <begin position="701"/>
        <end position="715"/>
    </location>
</feature>
<evidence type="ECO:0000256" key="1">
    <source>
        <dbReference type="ARBA" id="ARBA00007503"/>
    </source>
</evidence>
<feature type="compositionally biased region" description="Pro residues" evidence="2">
    <location>
        <begin position="844"/>
        <end position="861"/>
    </location>
</feature>
<dbReference type="RefSeq" id="XP_002425660.1">
    <property type="nucleotide sequence ID" value="XM_002425615.1"/>
</dbReference>
<dbReference type="EMBL" id="DS235171">
    <property type="protein sequence ID" value="EEB12922.1"/>
    <property type="molecule type" value="Genomic_DNA"/>
</dbReference>
<dbReference type="GO" id="GO:0010494">
    <property type="term" value="C:cytoplasmic stress granule"/>
    <property type="evidence" value="ECO:0007669"/>
    <property type="project" value="TreeGrafter"/>
</dbReference>
<dbReference type="GO" id="GO:0003729">
    <property type="term" value="F:mRNA binding"/>
    <property type="evidence" value="ECO:0007669"/>
    <property type="project" value="TreeGrafter"/>
</dbReference>
<dbReference type="Pfam" id="PF14438">
    <property type="entry name" value="SM-ATX"/>
    <property type="match status" value="1"/>
</dbReference>
<proteinExistence type="inferred from homology"/>
<sequence>MHSVTSQVGTTVQIQTTNGSIYEGVFRTFSSQFEVVLDLVHKVNVEKKDVIDVNTLVEKMIFRPQDIVLMEAHDVDIEYATRGNFQTDAAISKFNGQVSEKELEPWDGAGCNGEEFDLNIETANGWDPNDMFRKNEQVYGVQSSFDHSLAGYTLPLTKSDSKDYKEAEAKAAKIASEIENNPSYIARLEMENGDEEEMFAAVVRNEDEGQGTAADISVNSEGKYVPPAKRKGNSAQGKLVRATPTIAAASAAAATIILIIIIIIINQSVTTTISSSSTCNLSNNNNLNSISNSSNNSNNSSSTSSVISSSSSNINNSNSNNSSNSTINNNVNSNNNCNSNNLNINCCSGNNSTSSSPAPATNTTIAVVATTSSNSNKNFISYPASPFPPHIMPHGQIITAHTIVNPPPPAHLPIMTTHQSVLATPSHPHMHPPPHPGLVNQSSPQPPPPNTAMAQPPIHVQPSIISPNQSQNIIHSINPPIREPALTPSQVQSHLPHGVPHLHQQGPQSYSQTAKINGLEPKPQRPNSIRPQGQRAFQASDPRYNLVDARTASATSHLPPAPFPHSQHEIKGSEQQPQTAPQVQPPVPHTQQQQQAPQPPQIQPPQSTRKPTRNREDQIADLKKFGNDFKLSERESESSEELKNKSPPVDPWGKGKSPPSDQSNSGQIDKVTNALKKSTLNPNAKEFVYNPNAKPFTPRSPSTPTPSRPHTPQTPGPGGYSGPTGPLQTVMMPAAYVMSQPTAFPPQTQTQRFPRKTAVQMAHRPDIASQMQVAAATGQPLLAPAPIHQFTVPYNPPHPQPYQQMVRMVAGQTSQMMFHHEGTPHVQYMSPQGPGQHPAAAGQYPPPPQQGAPPPPQPPHFPAAMVCPVIPPQTHMMQQTVQYIHHQHPQAVGNQQPHHIQVILPPSQ</sequence>
<dbReference type="FunCoup" id="E0VHN6">
    <property type="interactions" value="1419"/>
</dbReference>
<dbReference type="Pfam" id="PF07145">
    <property type="entry name" value="PAM2"/>
    <property type="match status" value="1"/>
</dbReference>
<comment type="similarity">
    <text evidence="1">Belongs to the ataxin-2 family.</text>
</comment>
<keyword evidence="3" id="KW-0472">Membrane</keyword>
<dbReference type="eggNOG" id="KOG2375">
    <property type="taxonomic scope" value="Eukaryota"/>
</dbReference>
<protein>
    <recommendedName>
        <fullName evidence="4">LsmAD domain-containing protein</fullName>
    </recommendedName>
</protein>
<gene>
    <name evidence="6" type="primary">8237465</name>
    <name evidence="5" type="ORF">Phum_PHUM213790</name>
</gene>
<keyword evidence="3" id="KW-1133">Transmembrane helix</keyword>
<dbReference type="AlphaFoldDB" id="E0VHN6"/>
<dbReference type="InterPro" id="IPR025852">
    <property type="entry name" value="SM_dom_ATX"/>
</dbReference>